<dbReference type="EMBL" id="SJPK01000013">
    <property type="protein sequence ID" value="TWT56446.1"/>
    <property type="molecule type" value="Genomic_DNA"/>
</dbReference>
<dbReference type="AlphaFoldDB" id="A0A5C5X0H0"/>
<dbReference type="Proteomes" id="UP000318053">
    <property type="component" value="Unassembled WGS sequence"/>
</dbReference>
<proteinExistence type="predicted"/>
<evidence type="ECO:0000313" key="2">
    <source>
        <dbReference type="Proteomes" id="UP000318053"/>
    </source>
</evidence>
<accession>A0A5C5X0H0</accession>
<gene>
    <name evidence="1" type="ORF">CA85_42590</name>
</gene>
<organism evidence="1 2">
    <name type="scientific">Allorhodopirellula solitaria</name>
    <dbReference type="NCBI Taxonomy" id="2527987"/>
    <lineage>
        <taxon>Bacteria</taxon>
        <taxon>Pseudomonadati</taxon>
        <taxon>Planctomycetota</taxon>
        <taxon>Planctomycetia</taxon>
        <taxon>Pirellulales</taxon>
        <taxon>Pirellulaceae</taxon>
        <taxon>Allorhodopirellula</taxon>
    </lineage>
</organism>
<keyword evidence="2" id="KW-1185">Reference proteome</keyword>
<name>A0A5C5X0H0_9BACT</name>
<comment type="caution">
    <text evidence="1">The sequence shown here is derived from an EMBL/GenBank/DDBJ whole genome shotgun (WGS) entry which is preliminary data.</text>
</comment>
<sequence length="91" mass="10198">MIGSTLGEDLKQNEKCSHCVRMFMCRNSLASCGSTVADENIAKALDQLLQYVRQADHFSGPNDQPLPGTKVLSPLFSTYFWSTMPWRCPIL</sequence>
<evidence type="ECO:0000313" key="1">
    <source>
        <dbReference type="EMBL" id="TWT56446.1"/>
    </source>
</evidence>
<reference evidence="1 2" key="1">
    <citation type="submission" date="2019-02" db="EMBL/GenBank/DDBJ databases">
        <title>Deep-cultivation of Planctomycetes and their phenomic and genomic characterization uncovers novel biology.</title>
        <authorList>
            <person name="Wiegand S."/>
            <person name="Jogler M."/>
            <person name="Boedeker C."/>
            <person name="Pinto D."/>
            <person name="Vollmers J."/>
            <person name="Rivas-Marin E."/>
            <person name="Kohn T."/>
            <person name="Peeters S.H."/>
            <person name="Heuer A."/>
            <person name="Rast P."/>
            <person name="Oberbeckmann S."/>
            <person name="Bunk B."/>
            <person name="Jeske O."/>
            <person name="Meyerdierks A."/>
            <person name="Storesund J.E."/>
            <person name="Kallscheuer N."/>
            <person name="Luecker S."/>
            <person name="Lage O.M."/>
            <person name="Pohl T."/>
            <person name="Merkel B.J."/>
            <person name="Hornburger P."/>
            <person name="Mueller R.-W."/>
            <person name="Bruemmer F."/>
            <person name="Labrenz M."/>
            <person name="Spormann A.M."/>
            <person name="Op Den Camp H."/>
            <person name="Overmann J."/>
            <person name="Amann R."/>
            <person name="Jetten M.S.M."/>
            <person name="Mascher T."/>
            <person name="Medema M.H."/>
            <person name="Devos D.P."/>
            <person name="Kaster A.-K."/>
            <person name="Ovreas L."/>
            <person name="Rohde M."/>
            <person name="Galperin M.Y."/>
            <person name="Jogler C."/>
        </authorList>
    </citation>
    <scope>NUCLEOTIDE SEQUENCE [LARGE SCALE GENOMIC DNA]</scope>
    <source>
        <strain evidence="1 2">CA85</strain>
    </source>
</reference>
<protein>
    <submittedName>
        <fullName evidence="1">Uncharacterized protein</fullName>
    </submittedName>
</protein>